<evidence type="ECO:0000313" key="2">
    <source>
        <dbReference type="Proteomes" id="UP000887574"/>
    </source>
</evidence>
<dbReference type="AlphaFoldDB" id="A0A915DT68"/>
<dbReference type="PANTHER" id="PTHR21040">
    <property type="entry name" value="BCDNA.GH04120"/>
    <property type="match status" value="1"/>
</dbReference>
<proteinExistence type="predicted"/>
<feature type="transmembrane region" description="Helical" evidence="1">
    <location>
        <begin position="37"/>
        <end position="65"/>
    </location>
</feature>
<evidence type="ECO:0000313" key="3">
    <source>
        <dbReference type="WBParaSite" id="jg22597"/>
    </source>
</evidence>
<evidence type="ECO:0000256" key="1">
    <source>
        <dbReference type="SAM" id="Phobius"/>
    </source>
</evidence>
<dbReference type="InterPro" id="IPR038901">
    <property type="entry name" value="HEXDC-like"/>
</dbReference>
<name>A0A915DT68_9BILA</name>
<protein>
    <submittedName>
        <fullName evidence="3">Beta-N-acetylhexosaminidase</fullName>
    </submittedName>
</protein>
<dbReference type="WBParaSite" id="jg22597">
    <property type="protein sequence ID" value="jg22597"/>
    <property type="gene ID" value="jg22597"/>
</dbReference>
<dbReference type="PANTHER" id="PTHR21040:SF8">
    <property type="entry name" value="BCDNA.GH04120"/>
    <property type="match status" value="1"/>
</dbReference>
<keyword evidence="2" id="KW-1185">Reference proteome</keyword>
<reference evidence="3" key="1">
    <citation type="submission" date="2022-11" db="UniProtKB">
        <authorList>
            <consortium name="WormBaseParasite"/>
        </authorList>
    </citation>
    <scope>IDENTIFICATION</scope>
</reference>
<dbReference type="SUPFAM" id="SSF51445">
    <property type="entry name" value="(Trans)glycosidases"/>
    <property type="match status" value="1"/>
</dbReference>
<dbReference type="Proteomes" id="UP000887574">
    <property type="component" value="Unplaced"/>
</dbReference>
<dbReference type="InterPro" id="IPR017853">
    <property type="entry name" value="GH"/>
</dbReference>
<sequence length="229" mass="25804">MAPMYSPPYYKIVSPYHSLGGRRACLRRCKHCLHSSFSSCCSILAVLLKVGGCSAGLFLVFIYIFSSSPSNGPTTHHSTLRPTTTAKHMSATGTMRKRIVHLDLKGAPPKPEYYKELFGLFQQLKLTGVLIEYEDMFPYSGRLASLSGPLAYEPITIQYINTLAAEHNLEVIPFIQTFGHMEFVLKQEGPFTDLREVPERADTICPSDHRSLKLIKEMLTQVIRLPYFL</sequence>
<keyword evidence="1" id="KW-0812">Transmembrane</keyword>
<dbReference type="Gene3D" id="3.20.20.80">
    <property type="entry name" value="Glycosidases"/>
    <property type="match status" value="1"/>
</dbReference>
<accession>A0A915DT68</accession>
<keyword evidence="1" id="KW-1133">Transmembrane helix</keyword>
<dbReference type="GO" id="GO:0015929">
    <property type="term" value="F:hexosaminidase activity"/>
    <property type="evidence" value="ECO:0007669"/>
    <property type="project" value="InterPro"/>
</dbReference>
<organism evidence="2 3">
    <name type="scientific">Ditylenchus dipsaci</name>
    <dbReference type="NCBI Taxonomy" id="166011"/>
    <lineage>
        <taxon>Eukaryota</taxon>
        <taxon>Metazoa</taxon>
        <taxon>Ecdysozoa</taxon>
        <taxon>Nematoda</taxon>
        <taxon>Chromadorea</taxon>
        <taxon>Rhabditida</taxon>
        <taxon>Tylenchina</taxon>
        <taxon>Tylenchomorpha</taxon>
        <taxon>Sphaerularioidea</taxon>
        <taxon>Anguinidae</taxon>
        <taxon>Anguininae</taxon>
        <taxon>Ditylenchus</taxon>
    </lineage>
</organism>
<keyword evidence="1" id="KW-0472">Membrane</keyword>